<accession>W6RMX2</accession>
<proteinExistence type="predicted"/>
<dbReference type="RefSeq" id="WP_024316897.1">
    <property type="nucleotide sequence ID" value="NZ_ATTO01000041.1"/>
</dbReference>
<geneLocation type="plasmid" evidence="1 2">
    <name>pLPU83d</name>
</geneLocation>
<evidence type="ECO:0000313" key="1">
    <source>
        <dbReference type="EMBL" id="CDM61570.1"/>
    </source>
</evidence>
<keyword evidence="2" id="KW-1185">Reference proteome</keyword>
<dbReference type="Proteomes" id="UP000019443">
    <property type="component" value="Plasmid pLPU83d"/>
</dbReference>
<dbReference type="PATRIC" id="fig|348824.6.peg.5795"/>
<dbReference type="KEGG" id="rhl:LPU83_pLPU83d_0199"/>
<dbReference type="EMBL" id="HG916855">
    <property type="protein sequence ID" value="CDM61570.1"/>
    <property type="molecule type" value="Genomic_DNA"/>
</dbReference>
<dbReference type="AlphaFoldDB" id="W6RMX2"/>
<organism evidence="1 2">
    <name type="scientific">Rhizobium favelukesii</name>
    <dbReference type="NCBI Taxonomy" id="348824"/>
    <lineage>
        <taxon>Bacteria</taxon>
        <taxon>Pseudomonadati</taxon>
        <taxon>Pseudomonadota</taxon>
        <taxon>Alphaproteobacteria</taxon>
        <taxon>Hyphomicrobiales</taxon>
        <taxon>Rhizobiaceae</taxon>
        <taxon>Rhizobium/Agrobacterium group</taxon>
        <taxon>Rhizobium</taxon>
    </lineage>
</organism>
<name>W6RMX2_9HYPH</name>
<keyword evidence="1" id="KW-0614">Plasmid</keyword>
<protein>
    <submittedName>
        <fullName evidence="1">Uncharacterized protein</fullName>
    </submittedName>
</protein>
<gene>
    <name evidence="1" type="ORF">LPU83_pLPU83d_0199</name>
</gene>
<reference evidence="1" key="1">
    <citation type="submission" date="2013-11" db="EMBL/GenBank/DDBJ databases">
        <title>Draft genome sequence of the broad-host-range Rhizobium sp. LPU83 strain, a member of the low-genetic diversity Oregon-like Rhizobium sp. group.</title>
        <authorList>
            <person name="Wibberg D."/>
            <person name="Puehler A."/>
            <person name="Schlueter A."/>
        </authorList>
    </citation>
    <scope>NUCLEOTIDE SEQUENCE [LARGE SCALE GENOMIC DNA]</scope>
    <source>
        <strain evidence="1">LPU83</strain>
        <plasmid evidence="1">pLPU83d</plasmid>
    </source>
</reference>
<evidence type="ECO:0000313" key="2">
    <source>
        <dbReference type="Proteomes" id="UP000019443"/>
    </source>
</evidence>
<sequence>MAEEYRLRMEGSGWSIIDQATHEPARLDGVPLAAMEAEEAKHLLAILRSIDRVRTASRRLASANRKRSDTTQTEANRQIDANFEALRPFKAYCARCGSCARPCKQAGAETDEAIA</sequence>
<dbReference type="HOGENOM" id="CLU_170361_0_0_5"/>